<evidence type="ECO:0000256" key="5">
    <source>
        <dbReference type="ARBA" id="ARBA00022692"/>
    </source>
</evidence>
<dbReference type="FunFam" id="2.60.120.10:FF:000067">
    <property type="entry name" value="Solute carrier family 9 member C1"/>
    <property type="match status" value="1"/>
</dbReference>
<dbReference type="Gene3D" id="6.10.140.1330">
    <property type="match status" value="1"/>
</dbReference>
<evidence type="ECO:0000256" key="21">
    <source>
        <dbReference type="SAM" id="MobiDB-lite"/>
    </source>
</evidence>
<dbReference type="InterPro" id="IPR027359">
    <property type="entry name" value="Volt_channel_dom_sf"/>
</dbReference>
<evidence type="ECO:0000256" key="16">
    <source>
        <dbReference type="ARBA" id="ARBA00062754"/>
    </source>
</evidence>
<feature type="transmembrane region" description="Helical" evidence="22">
    <location>
        <begin position="400"/>
        <end position="420"/>
    </location>
</feature>
<sequence length="1227" mass="139657">MGFSYFAEAEASWKARGDLNLSLPAPGPGRRTYISMRHNHDDDADLYYDSYHLIAKKRPMIVLVVFMSFLLGALLRTVIKEVKIPILVIVCLVGTGIGTIPHFSAQIPIVKSIADIDPVLFLHLFTPVIIFTAAFEMDFYIFRKSFWQVLILAVPGFLMNCAFLGWLTYKINKYNWSWDDSMLFGIILSTTDPILSVASVRNIGLSKIVVNLIKGESLFNDATTVIIFELYRDLAKQTHQELIKEIFIKLILKFFASTALGFFTSRLVSYWLQHIFNDGVVEIILSFSMAYIIFFIAEWLGMSGVIAICILGLLLDTVSFSPGLDIFLYKFWSMLTFLAHIMIFLITGIVLAQKAFPFFNSRAIFYIITVYLSLNLTRGLVVFVLSPFLSRLGYGFNWRWGAVLIWSGMRGTFTLNMALGISQTESKTPNEFQIKTMLLLHSGTASLLTLMINSTTVKRLVTTLGLCNITLPKRMAMHNAVQRIRQMEANAFAMLKLDRFLADANWTMAEEAIKIDYPYKLDSEEVDQLIKSLRCPECNANVTFEGSSQQIADIMEEARLRLLTAQIASYQKQYNSGMLNQDAAQTLIGAAESYVDIEGKFMNIHEVKTYWESKGVLVKLKKLLSDWVYSVKEETFKAPKNKFLRMCHHMVFMDEFEYISTMMTFLNCVPIVLHFIPKYSSTFILELKVCNYYYLALYIMEALFKAFAMGRTYIFYHWNQFDLIIIVVGVVDVMIINLFKTLSTTYHMINTIRIFRFIRVLRILRLFKLVIPRTIYLLEKQINRQLTFRYDIAKGYVQGEEDTNCLIGQIAGHERVYQEIHRILEMNKQEAMKELGLMQRDYPEIVTGVKTKQAVQTVLNTASETLKFMISGGIVDKTEGAELHKMILIKKQQLATLPSTIAPPTAQELLRNVIWLQNDKKQVEYIQRKATILYYDYGDMICEEGELPQGIHLIVSGMIKLSGSIPRYGVSKEAFKEIRARLPITSYTDYLVAGAIIGELNCLTKQEMEYSVTCETAVQTCFISIDDLLEAFDKFLEPPSLEYKIWLKLALDIALRTFKENLPNQDWNYKMCVQLSNIYLLDVPNHTKCDIFDGSMDEVILVHGTVLDCQLGQRYYAPFLLPKTCHQVQGTASSTKLLVVRSSEQGARKNPAASSSSTEGHYHSSRRPGMKLKLSAMLEEENGAGREDIKLAVLIIGVAWEIGGGIGQNCLPSSSVPPLLDLSSFHE</sequence>
<evidence type="ECO:0000256" key="17">
    <source>
        <dbReference type="ARBA" id="ARBA00072794"/>
    </source>
</evidence>
<dbReference type="InterPro" id="IPR018490">
    <property type="entry name" value="cNMP-bd_dom_sf"/>
</dbReference>
<comment type="similarity">
    <text evidence="1">Belongs to the monovalent cation:proton antiporter 1 (CPA1) transporter (TC 2.A.36) family.</text>
</comment>
<evidence type="ECO:0000256" key="11">
    <source>
        <dbReference type="ARBA" id="ARBA00023136"/>
    </source>
</evidence>
<keyword evidence="12" id="KW-0739">Sodium transport</keyword>
<keyword evidence="9" id="KW-0406">Ion transport</keyword>
<evidence type="ECO:0000256" key="10">
    <source>
        <dbReference type="ARBA" id="ARBA00023069"/>
    </source>
</evidence>
<dbReference type="GO" id="GO:0015385">
    <property type="term" value="F:sodium:proton antiporter activity"/>
    <property type="evidence" value="ECO:0007669"/>
    <property type="project" value="InterPro"/>
</dbReference>
<evidence type="ECO:0000256" key="18">
    <source>
        <dbReference type="ARBA" id="ARBA00077734"/>
    </source>
</evidence>
<keyword evidence="13" id="KW-0966">Cell projection</keyword>
<keyword evidence="27" id="KW-1185">Reference proteome</keyword>
<keyword evidence="6" id="KW-0282">Flagellum</keyword>
<feature type="transmembrane region" description="Helical" evidence="22">
    <location>
        <begin position="327"/>
        <end position="351"/>
    </location>
</feature>
<evidence type="ECO:0000256" key="3">
    <source>
        <dbReference type="ARBA" id="ARBA00022449"/>
    </source>
</evidence>
<evidence type="ECO:0000256" key="6">
    <source>
        <dbReference type="ARBA" id="ARBA00022846"/>
    </source>
</evidence>
<keyword evidence="10" id="KW-0969">Cilium</keyword>
<keyword evidence="7 22" id="KW-1133">Transmembrane helix</keyword>
<keyword evidence="8" id="KW-0915">Sodium</keyword>
<evidence type="ECO:0000259" key="24">
    <source>
        <dbReference type="Pfam" id="PF00520"/>
    </source>
</evidence>
<feature type="region of interest" description="Disordered" evidence="21">
    <location>
        <begin position="1144"/>
        <end position="1168"/>
    </location>
</feature>
<dbReference type="InterPro" id="IPR014710">
    <property type="entry name" value="RmlC-like_jellyroll"/>
</dbReference>
<evidence type="ECO:0000256" key="1">
    <source>
        <dbReference type="ARBA" id="ARBA00007367"/>
    </source>
</evidence>
<evidence type="ECO:0000256" key="19">
    <source>
        <dbReference type="ARBA" id="ARBA00077858"/>
    </source>
</evidence>
<evidence type="ECO:0000256" key="4">
    <source>
        <dbReference type="ARBA" id="ARBA00022475"/>
    </source>
</evidence>
<evidence type="ECO:0000256" key="15">
    <source>
        <dbReference type="ARBA" id="ARBA00060429"/>
    </source>
</evidence>
<dbReference type="Gene3D" id="1.20.120.350">
    <property type="entry name" value="Voltage-gated potassium channels. Chain C"/>
    <property type="match status" value="1"/>
</dbReference>
<comment type="function">
    <text evidence="14">Sperm-specific solute carrier involved in intracellular pH regulation of spermatozoa. Required for sperm motility and fertility. Involved in sperm cell hyperactivation, a step needed for sperm motility which is essential late in the preparation of sperm for fertilization. Required for the expression and bicarbonate regulation of the soluble adenylyl cyclase (sAC).</text>
</comment>
<keyword evidence="4" id="KW-1003">Cell membrane</keyword>
<dbReference type="GO" id="GO:0005216">
    <property type="term" value="F:monoatomic ion channel activity"/>
    <property type="evidence" value="ECO:0007669"/>
    <property type="project" value="InterPro"/>
</dbReference>
<dbReference type="GO" id="GO:0031514">
    <property type="term" value="C:motile cilium"/>
    <property type="evidence" value="ECO:0007669"/>
    <property type="project" value="UniProtKB-ARBA"/>
</dbReference>
<dbReference type="Gene3D" id="2.60.120.10">
    <property type="entry name" value="Jelly Rolls"/>
    <property type="match status" value="1"/>
</dbReference>
<dbReference type="AlphaFoldDB" id="A0AA35JR03"/>
<dbReference type="InterPro" id="IPR000595">
    <property type="entry name" value="cNMP-bd_dom"/>
</dbReference>
<evidence type="ECO:0000256" key="8">
    <source>
        <dbReference type="ARBA" id="ARBA00023053"/>
    </source>
</evidence>
<comment type="subunit">
    <text evidence="16">Interacts with soluble adenylyl cyclase (sAC).</text>
</comment>
<feature type="domain" description="Cyclic nucleotide-binding" evidence="23">
    <location>
        <begin position="934"/>
        <end position="1033"/>
    </location>
</feature>
<feature type="transmembrane region" description="Helical" evidence="22">
    <location>
        <begin position="181"/>
        <end position="200"/>
    </location>
</feature>
<dbReference type="PANTHER" id="PTHR10110">
    <property type="entry name" value="SODIUM/HYDROGEN EXCHANGER"/>
    <property type="match status" value="1"/>
</dbReference>
<evidence type="ECO:0000256" key="9">
    <source>
        <dbReference type="ARBA" id="ARBA00023065"/>
    </source>
</evidence>
<evidence type="ECO:0000256" key="14">
    <source>
        <dbReference type="ARBA" id="ARBA00054906"/>
    </source>
</evidence>
<evidence type="ECO:0000313" key="27">
    <source>
        <dbReference type="Proteomes" id="UP001178461"/>
    </source>
</evidence>
<feature type="transmembrane region" description="Helical" evidence="22">
    <location>
        <begin position="292"/>
        <end position="315"/>
    </location>
</feature>
<dbReference type="Proteomes" id="UP001178461">
    <property type="component" value="Chromosome 1"/>
</dbReference>
<dbReference type="InterPro" id="IPR006153">
    <property type="entry name" value="Cation/H_exchanger_TM"/>
</dbReference>
<dbReference type="InterPro" id="IPR018422">
    <property type="entry name" value="Cation/H_exchanger_CPA1"/>
</dbReference>
<feature type="transmembrane region" description="Helical" evidence="22">
    <location>
        <begin position="119"/>
        <end position="142"/>
    </location>
</feature>
<dbReference type="Pfam" id="PF00027">
    <property type="entry name" value="cNMP_binding"/>
    <property type="match status" value="1"/>
</dbReference>
<dbReference type="GO" id="GO:0098719">
    <property type="term" value="P:sodium ion import across plasma membrane"/>
    <property type="evidence" value="ECO:0007669"/>
    <property type="project" value="TreeGrafter"/>
</dbReference>
<evidence type="ECO:0000256" key="7">
    <source>
        <dbReference type="ARBA" id="ARBA00022989"/>
    </source>
</evidence>
<evidence type="ECO:0000256" key="2">
    <source>
        <dbReference type="ARBA" id="ARBA00022448"/>
    </source>
</evidence>
<reference evidence="26" key="1">
    <citation type="submission" date="2022-12" db="EMBL/GenBank/DDBJ databases">
        <authorList>
            <person name="Alioto T."/>
            <person name="Alioto T."/>
            <person name="Gomez Garrido J."/>
        </authorList>
    </citation>
    <scope>NUCLEOTIDE SEQUENCE</scope>
</reference>
<dbReference type="SUPFAM" id="SSF51206">
    <property type="entry name" value="cAMP-binding domain-like"/>
    <property type="match status" value="1"/>
</dbReference>
<feature type="transmembrane region" description="Helical" evidence="22">
    <location>
        <begin position="691"/>
        <end position="709"/>
    </location>
</feature>
<evidence type="ECO:0000256" key="13">
    <source>
        <dbReference type="ARBA" id="ARBA00023273"/>
    </source>
</evidence>
<feature type="transmembrane region" description="Helical" evidence="22">
    <location>
        <begin position="60"/>
        <end position="79"/>
    </location>
</feature>
<dbReference type="FunFam" id="1.20.120.350:FF:000050">
    <property type="entry name" value="Solute carrier family 9 member C1"/>
    <property type="match status" value="1"/>
</dbReference>
<feature type="transmembrane region" description="Helical" evidence="22">
    <location>
        <begin position="86"/>
        <end position="107"/>
    </location>
</feature>
<keyword evidence="5 22" id="KW-0812">Transmembrane</keyword>
<proteinExistence type="inferred from homology"/>
<evidence type="ECO:0000313" key="26">
    <source>
        <dbReference type="EMBL" id="CAI5763153.1"/>
    </source>
</evidence>
<feature type="domain" description="Ion transport" evidence="24">
    <location>
        <begin position="656"/>
        <end position="769"/>
    </location>
</feature>
<feature type="transmembrane region" description="Helical" evidence="22">
    <location>
        <begin position="363"/>
        <end position="388"/>
    </location>
</feature>
<dbReference type="GO" id="GO:0015386">
    <property type="term" value="F:potassium:proton antiporter activity"/>
    <property type="evidence" value="ECO:0007669"/>
    <property type="project" value="TreeGrafter"/>
</dbReference>
<keyword evidence="3" id="KW-0050">Antiport</keyword>
<dbReference type="PANTHER" id="PTHR10110:SF86">
    <property type="entry name" value="SODIUM_HYDROGEN EXCHANGER 7"/>
    <property type="match status" value="1"/>
</dbReference>
<evidence type="ECO:0000259" key="25">
    <source>
        <dbReference type="Pfam" id="PF00999"/>
    </source>
</evidence>
<comment type="subcellular location">
    <subcellularLocation>
        <location evidence="15">Cell projection</location>
        <location evidence="15">Cilium</location>
        <location evidence="15">Flagellum membrane</location>
        <topology evidence="15">Multi-pass membrane protein</topology>
    </subcellularLocation>
</comment>
<evidence type="ECO:0000256" key="22">
    <source>
        <dbReference type="SAM" id="Phobius"/>
    </source>
</evidence>
<dbReference type="GO" id="GO:0051453">
    <property type="term" value="P:regulation of intracellular pH"/>
    <property type="evidence" value="ECO:0007669"/>
    <property type="project" value="TreeGrafter"/>
</dbReference>
<dbReference type="InterPro" id="IPR005821">
    <property type="entry name" value="Ion_trans_dom"/>
</dbReference>
<feature type="transmembrane region" description="Helical" evidence="22">
    <location>
        <begin position="721"/>
        <end position="739"/>
    </location>
</feature>
<dbReference type="Pfam" id="PF00520">
    <property type="entry name" value="Ion_trans"/>
    <property type="match status" value="1"/>
</dbReference>
<evidence type="ECO:0000256" key="12">
    <source>
        <dbReference type="ARBA" id="ARBA00023201"/>
    </source>
</evidence>
<feature type="transmembrane region" description="Helical" evidence="22">
    <location>
        <begin position="656"/>
        <end position="676"/>
    </location>
</feature>
<gene>
    <name evidence="26" type="ORF">PODLI_1B007672</name>
</gene>
<keyword evidence="2" id="KW-0813">Transport</keyword>
<dbReference type="GO" id="GO:0005886">
    <property type="term" value="C:plasma membrane"/>
    <property type="evidence" value="ECO:0007669"/>
    <property type="project" value="TreeGrafter"/>
</dbReference>
<accession>A0AA35JR03</accession>
<dbReference type="SUPFAM" id="SSF81324">
    <property type="entry name" value="Voltage-gated potassium channels"/>
    <property type="match status" value="1"/>
</dbReference>
<evidence type="ECO:0000259" key="23">
    <source>
        <dbReference type="Pfam" id="PF00027"/>
    </source>
</evidence>
<feature type="domain" description="Cation/H+ exchanger transmembrane" evidence="25">
    <location>
        <begin position="70"/>
        <end position="461"/>
    </location>
</feature>
<keyword evidence="11 22" id="KW-0472">Membrane</keyword>
<protein>
    <recommendedName>
        <fullName evidence="17">Solute carrier family 9 member C1</fullName>
    </recommendedName>
    <alternativeName>
        <fullName evidence="20">Na(+)/H(+) exchanger 10</fullName>
    </alternativeName>
    <alternativeName>
        <fullName evidence="19">Sodium/hydrogen exchanger 10</fullName>
    </alternativeName>
    <alternativeName>
        <fullName evidence="18">Sperm-specific Na(+)/H(+) exchanger</fullName>
    </alternativeName>
</protein>
<name>A0AA35JR03_9SAUR</name>
<organism evidence="26 27">
    <name type="scientific">Podarcis lilfordi</name>
    <name type="common">Lilford's wall lizard</name>
    <dbReference type="NCBI Taxonomy" id="74358"/>
    <lineage>
        <taxon>Eukaryota</taxon>
        <taxon>Metazoa</taxon>
        <taxon>Chordata</taxon>
        <taxon>Craniata</taxon>
        <taxon>Vertebrata</taxon>
        <taxon>Euteleostomi</taxon>
        <taxon>Lepidosauria</taxon>
        <taxon>Squamata</taxon>
        <taxon>Bifurcata</taxon>
        <taxon>Unidentata</taxon>
        <taxon>Episquamata</taxon>
        <taxon>Laterata</taxon>
        <taxon>Lacertibaenia</taxon>
        <taxon>Lacertidae</taxon>
        <taxon>Podarcis</taxon>
    </lineage>
</organism>
<evidence type="ECO:0000256" key="20">
    <source>
        <dbReference type="ARBA" id="ARBA00083897"/>
    </source>
</evidence>
<dbReference type="CDD" id="cd00038">
    <property type="entry name" value="CAP_ED"/>
    <property type="match status" value="1"/>
</dbReference>
<feature type="transmembrane region" description="Helical" evidence="22">
    <location>
        <begin position="149"/>
        <end position="169"/>
    </location>
</feature>
<dbReference type="EMBL" id="OX395126">
    <property type="protein sequence ID" value="CAI5763153.1"/>
    <property type="molecule type" value="Genomic_DNA"/>
</dbReference>
<dbReference type="Pfam" id="PF00999">
    <property type="entry name" value="Na_H_Exchanger"/>
    <property type="match status" value="1"/>
</dbReference>